<dbReference type="EMBL" id="QNQT01000002">
    <property type="protein sequence ID" value="RDU37297.1"/>
    <property type="molecule type" value="Genomic_DNA"/>
</dbReference>
<gene>
    <name evidence="1" type="ORF">DRW41_05440</name>
</gene>
<accession>A0A3D8GSH7</accession>
<evidence type="ECO:0000313" key="2">
    <source>
        <dbReference type="Proteomes" id="UP000257144"/>
    </source>
</evidence>
<comment type="caution">
    <text evidence="1">The sequence shown here is derived from an EMBL/GenBank/DDBJ whole genome shotgun (WGS) entry which is preliminary data.</text>
</comment>
<dbReference type="SUPFAM" id="SSF81593">
    <property type="entry name" value="Nucleotidyltransferase substrate binding subunit/domain"/>
    <property type="match status" value="1"/>
</dbReference>
<evidence type="ECO:0008006" key="3">
    <source>
        <dbReference type="Google" id="ProtNLM"/>
    </source>
</evidence>
<name>A0A3D8GSH7_9BACI</name>
<proteinExistence type="predicted"/>
<dbReference type="AlphaFoldDB" id="A0A3D8GSH7"/>
<organism evidence="1 2">
    <name type="scientific">Neobacillus piezotolerans</name>
    <dbReference type="NCBI Taxonomy" id="2259171"/>
    <lineage>
        <taxon>Bacteria</taxon>
        <taxon>Bacillati</taxon>
        <taxon>Bacillota</taxon>
        <taxon>Bacilli</taxon>
        <taxon>Bacillales</taxon>
        <taxon>Bacillaceae</taxon>
        <taxon>Neobacillus</taxon>
    </lineage>
</organism>
<sequence length="116" mass="13815">MEKERDDLSFSETNIMLQEAEELLINHYIKASYILTWVGLESIIRKRLKNESVKTEYNNPLQMIKNLYTFGLISREEYDYLQNQFKLRNLVVHGYKAPNLNEQVTKRLIKFSKGLI</sequence>
<keyword evidence="2" id="KW-1185">Reference proteome</keyword>
<evidence type="ECO:0000313" key="1">
    <source>
        <dbReference type="EMBL" id="RDU37297.1"/>
    </source>
</evidence>
<dbReference type="RefSeq" id="WP_115450971.1">
    <property type="nucleotide sequence ID" value="NZ_QNQT01000002.1"/>
</dbReference>
<dbReference type="Proteomes" id="UP000257144">
    <property type="component" value="Unassembled WGS sequence"/>
</dbReference>
<protein>
    <recommendedName>
        <fullName evidence="3">DUF86 domain-containing protein</fullName>
    </recommendedName>
</protein>
<reference evidence="1 2" key="1">
    <citation type="submission" date="2018-07" db="EMBL/GenBank/DDBJ databases">
        <title>Bacillus sp. YLB-04 draft genome sequence.</title>
        <authorList>
            <person name="Yu L."/>
            <person name="Tang X."/>
        </authorList>
    </citation>
    <scope>NUCLEOTIDE SEQUENCE [LARGE SCALE GENOMIC DNA]</scope>
    <source>
        <strain evidence="1 2">YLB-04</strain>
    </source>
</reference>